<dbReference type="EMBL" id="BAABGY010000001">
    <property type="protein sequence ID" value="GAA4316884.1"/>
    <property type="molecule type" value="Genomic_DNA"/>
</dbReference>
<evidence type="ECO:0000313" key="1">
    <source>
        <dbReference type="EMBL" id="GAA4316884.1"/>
    </source>
</evidence>
<accession>A0ABP8G4N2</accession>
<comment type="caution">
    <text evidence="1">The sequence shown here is derived from an EMBL/GenBank/DDBJ whole genome shotgun (WGS) entry which is preliminary data.</text>
</comment>
<protein>
    <submittedName>
        <fullName evidence="1">Uncharacterized protein</fullName>
    </submittedName>
</protein>
<name>A0ABP8G4N2_9BACT</name>
<evidence type="ECO:0000313" key="2">
    <source>
        <dbReference type="Proteomes" id="UP001501725"/>
    </source>
</evidence>
<proteinExistence type="predicted"/>
<sequence>MVYVHKVTFEVISVPTQEGIEMTGPEPWEGSLEKIERDKKKLVLFESMSAEESFRAMRAFVESFGSVKLRAGLQEALENPKPFKNFRAIINQASAVRERRFAHWQQASLQCVNRQWETLL</sequence>
<gene>
    <name evidence="1" type="ORF">GCM10023184_00300</name>
</gene>
<keyword evidence="2" id="KW-1185">Reference proteome</keyword>
<organism evidence="1 2">
    <name type="scientific">Flaviaesturariibacter amylovorans</name>
    <dbReference type="NCBI Taxonomy" id="1084520"/>
    <lineage>
        <taxon>Bacteria</taxon>
        <taxon>Pseudomonadati</taxon>
        <taxon>Bacteroidota</taxon>
        <taxon>Chitinophagia</taxon>
        <taxon>Chitinophagales</taxon>
        <taxon>Chitinophagaceae</taxon>
        <taxon>Flaviaestuariibacter</taxon>
    </lineage>
</organism>
<dbReference type="Proteomes" id="UP001501725">
    <property type="component" value="Unassembled WGS sequence"/>
</dbReference>
<reference evidence="2" key="1">
    <citation type="journal article" date="2019" name="Int. J. Syst. Evol. Microbiol.">
        <title>The Global Catalogue of Microorganisms (GCM) 10K type strain sequencing project: providing services to taxonomists for standard genome sequencing and annotation.</title>
        <authorList>
            <consortium name="The Broad Institute Genomics Platform"/>
            <consortium name="The Broad Institute Genome Sequencing Center for Infectious Disease"/>
            <person name="Wu L."/>
            <person name="Ma J."/>
        </authorList>
    </citation>
    <scope>NUCLEOTIDE SEQUENCE [LARGE SCALE GENOMIC DNA]</scope>
    <source>
        <strain evidence="2">JCM 17919</strain>
    </source>
</reference>